<dbReference type="RefSeq" id="WP_130938333.1">
    <property type="nucleotide sequence ID" value="NZ_BMEE01000007.1"/>
</dbReference>
<comment type="caution">
    <text evidence="2">The sequence shown here is derived from an EMBL/GenBank/DDBJ whole genome shotgun (WGS) entry which is preliminary data.</text>
</comment>
<keyword evidence="1" id="KW-1133">Transmembrane helix</keyword>
<feature type="transmembrane region" description="Helical" evidence="1">
    <location>
        <begin position="69"/>
        <end position="91"/>
    </location>
</feature>
<sequence>MKVLRAITIGTIIWGFGVSLFNLSFYIPILEDAQQQANMVLFLVVMPLVWYGARFYYRKEKHTHGYWVGQAFFLTAMVLDAIITVPVFIIPNGGSYYEFFTDLGFWIIGLEFITITVLYWYTKIYVRTLKTIN</sequence>
<feature type="transmembrane region" description="Helical" evidence="1">
    <location>
        <begin position="39"/>
        <end position="57"/>
    </location>
</feature>
<keyword evidence="1" id="KW-0812">Transmembrane</keyword>
<reference evidence="2 3" key="1">
    <citation type="journal article" date="2015" name="Int. J. Syst. Evol. Microbiol.">
        <title>Hyunsoonleella pacifica sp. nov., isolated from seawater of South Pacific Gyre.</title>
        <authorList>
            <person name="Gao X."/>
            <person name="Zhang Z."/>
            <person name="Dai X."/>
            <person name="Zhang X.H."/>
        </authorList>
    </citation>
    <scope>NUCLEOTIDE SEQUENCE [LARGE SCALE GENOMIC DNA]</scope>
    <source>
        <strain evidence="2 3">SW033</strain>
    </source>
</reference>
<dbReference type="InterPro" id="IPR020509">
    <property type="entry name" value="Uncharacterised_YnzE"/>
</dbReference>
<proteinExistence type="predicted"/>
<evidence type="ECO:0000256" key="1">
    <source>
        <dbReference type="SAM" id="Phobius"/>
    </source>
</evidence>
<keyword evidence="3" id="KW-1185">Reference proteome</keyword>
<accession>A0A4Q9FMW6</accession>
<feature type="transmembrane region" description="Helical" evidence="1">
    <location>
        <begin position="7"/>
        <end position="27"/>
    </location>
</feature>
<gene>
    <name evidence="2" type="ORF">EYD46_16835</name>
</gene>
<evidence type="ECO:0000313" key="3">
    <source>
        <dbReference type="Proteomes" id="UP000292372"/>
    </source>
</evidence>
<dbReference type="Pfam" id="PF17329">
    <property type="entry name" value="DUF5367"/>
    <property type="match status" value="1"/>
</dbReference>
<feature type="transmembrane region" description="Helical" evidence="1">
    <location>
        <begin position="103"/>
        <end position="121"/>
    </location>
</feature>
<dbReference type="AlphaFoldDB" id="A0A4Q9FMW6"/>
<dbReference type="Proteomes" id="UP000292372">
    <property type="component" value="Unassembled WGS sequence"/>
</dbReference>
<organism evidence="2 3">
    <name type="scientific">Hyunsoonleella pacifica</name>
    <dbReference type="NCBI Taxonomy" id="1080224"/>
    <lineage>
        <taxon>Bacteria</taxon>
        <taxon>Pseudomonadati</taxon>
        <taxon>Bacteroidota</taxon>
        <taxon>Flavobacteriia</taxon>
        <taxon>Flavobacteriales</taxon>
        <taxon>Flavobacteriaceae</taxon>
    </lineage>
</organism>
<dbReference type="OrthoDB" id="840428at2"/>
<protein>
    <recommendedName>
        <fullName evidence="4">DUF5367 domain-containing protein</fullName>
    </recommendedName>
</protein>
<name>A0A4Q9FMW6_9FLAO</name>
<dbReference type="EMBL" id="SIRS01000007">
    <property type="protein sequence ID" value="TBN13160.1"/>
    <property type="molecule type" value="Genomic_DNA"/>
</dbReference>
<evidence type="ECO:0000313" key="2">
    <source>
        <dbReference type="EMBL" id="TBN13160.1"/>
    </source>
</evidence>
<keyword evidence="1" id="KW-0472">Membrane</keyword>
<evidence type="ECO:0008006" key="4">
    <source>
        <dbReference type="Google" id="ProtNLM"/>
    </source>
</evidence>